<dbReference type="Proteomes" id="UP000823775">
    <property type="component" value="Unassembled WGS sequence"/>
</dbReference>
<sequence length="191" mass="20455">MFSNAGITGKPIFSILDVDYDTIKNVLDVNVVGAFFCAKHAARVMIPIKKGVIVFTASMVTASYGNSPHPYVASKNALLGLTKNVGVELANYGIRVNCVSPYAIATPMSLNAFGNMLDRQTAEKIFAEGGTLKGALLDEEEVAKAVLYLTSDDSKYVSGLNLILDGGYTTTNMALTEAFKKVFSPTSHQLM</sequence>
<gene>
    <name evidence="3" type="ORF">HAX54_029554</name>
</gene>
<dbReference type="InterPro" id="IPR036291">
    <property type="entry name" value="NAD(P)-bd_dom_sf"/>
</dbReference>
<accession>A0ABS8SAC1</accession>
<evidence type="ECO:0000256" key="2">
    <source>
        <dbReference type="ARBA" id="ARBA00023002"/>
    </source>
</evidence>
<organism evidence="3 4">
    <name type="scientific">Datura stramonium</name>
    <name type="common">Jimsonweed</name>
    <name type="synonym">Common thornapple</name>
    <dbReference type="NCBI Taxonomy" id="4076"/>
    <lineage>
        <taxon>Eukaryota</taxon>
        <taxon>Viridiplantae</taxon>
        <taxon>Streptophyta</taxon>
        <taxon>Embryophyta</taxon>
        <taxon>Tracheophyta</taxon>
        <taxon>Spermatophyta</taxon>
        <taxon>Magnoliopsida</taxon>
        <taxon>eudicotyledons</taxon>
        <taxon>Gunneridae</taxon>
        <taxon>Pentapetalae</taxon>
        <taxon>asterids</taxon>
        <taxon>lamiids</taxon>
        <taxon>Solanales</taxon>
        <taxon>Solanaceae</taxon>
        <taxon>Solanoideae</taxon>
        <taxon>Datureae</taxon>
        <taxon>Datura</taxon>
    </lineage>
</organism>
<dbReference type="SUPFAM" id="SSF51735">
    <property type="entry name" value="NAD(P)-binding Rossmann-fold domains"/>
    <property type="match status" value="1"/>
</dbReference>
<name>A0ABS8SAC1_DATST</name>
<dbReference type="InterPro" id="IPR002347">
    <property type="entry name" value="SDR_fam"/>
</dbReference>
<dbReference type="EMBL" id="JACEIK010000368">
    <property type="protein sequence ID" value="MCD7455770.1"/>
    <property type="molecule type" value="Genomic_DNA"/>
</dbReference>
<dbReference type="Gene3D" id="3.40.50.720">
    <property type="entry name" value="NAD(P)-binding Rossmann-like Domain"/>
    <property type="match status" value="1"/>
</dbReference>
<comment type="similarity">
    <text evidence="1">Belongs to the short-chain dehydrogenases/reductases (SDR) family.</text>
</comment>
<dbReference type="PANTHER" id="PTHR43180:SF45">
    <property type="entry name" value="SECOISOLARICIRESINOL DEHYDROGENASE-LIKE ISOFORM X1"/>
    <property type="match status" value="1"/>
</dbReference>
<keyword evidence="4" id="KW-1185">Reference proteome</keyword>
<evidence type="ECO:0000256" key="1">
    <source>
        <dbReference type="ARBA" id="ARBA00006484"/>
    </source>
</evidence>
<dbReference type="PANTHER" id="PTHR43180">
    <property type="entry name" value="3-OXOACYL-(ACYL-CARRIER-PROTEIN) REDUCTASE (AFU_ORTHOLOGUE AFUA_6G11210)"/>
    <property type="match status" value="1"/>
</dbReference>
<dbReference type="PRINTS" id="PR00081">
    <property type="entry name" value="GDHRDH"/>
</dbReference>
<comment type="caution">
    <text evidence="3">The sequence shown here is derived from an EMBL/GenBank/DDBJ whole genome shotgun (WGS) entry which is preliminary data.</text>
</comment>
<evidence type="ECO:0000313" key="4">
    <source>
        <dbReference type="Proteomes" id="UP000823775"/>
    </source>
</evidence>
<proteinExistence type="inferred from homology"/>
<reference evidence="3 4" key="1">
    <citation type="journal article" date="2021" name="BMC Genomics">
        <title>Datura genome reveals duplications of psychoactive alkaloid biosynthetic genes and high mutation rate following tissue culture.</title>
        <authorList>
            <person name="Rajewski A."/>
            <person name="Carter-House D."/>
            <person name="Stajich J."/>
            <person name="Litt A."/>
        </authorList>
    </citation>
    <scope>NUCLEOTIDE SEQUENCE [LARGE SCALE GENOMIC DNA]</scope>
    <source>
        <strain evidence="3">AR-01</strain>
    </source>
</reference>
<keyword evidence="2" id="KW-0560">Oxidoreductase</keyword>
<protein>
    <submittedName>
        <fullName evidence="3">Uncharacterized protein</fullName>
    </submittedName>
</protein>
<dbReference type="Pfam" id="PF13561">
    <property type="entry name" value="adh_short_C2"/>
    <property type="match status" value="1"/>
</dbReference>
<evidence type="ECO:0000313" key="3">
    <source>
        <dbReference type="EMBL" id="MCD7455770.1"/>
    </source>
</evidence>